<protein>
    <submittedName>
        <fullName evidence="3">Membrane protein</fullName>
    </submittedName>
</protein>
<feature type="transmembrane region" description="Helical" evidence="1">
    <location>
        <begin position="98"/>
        <end position="120"/>
    </location>
</feature>
<dbReference type="InterPro" id="IPR051311">
    <property type="entry name" value="DedA_domain"/>
</dbReference>
<feature type="transmembrane region" description="Helical" evidence="1">
    <location>
        <begin position="12"/>
        <end position="40"/>
    </location>
</feature>
<keyword evidence="1" id="KW-1133">Transmembrane helix</keyword>
<dbReference type="InterPro" id="IPR032816">
    <property type="entry name" value="VTT_dom"/>
</dbReference>
<dbReference type="RefSeq" id="WP_019035445.1">
    <property type="nucleotide sequence ID" value="NZ_JRNU01000001.1"/>
</dbReference>
<accession>A0A096D799</accession>
<proteinExistence type="predicted"/>
<dbReference type="PANTHER" id="PTHR42709">
    <property type="entry name" value="ALKALINE PHOSPHATASE LIKE PROTEIN"/>
    <property type="match status" value="1"/>
</dbReference>
<gene>
    <name evidence="3" type="ORF">HMPREF9302_00545</name>
</gene>
<sequence length="151" mass="16488">MEFLIPILIQYGYWGMFISALLAATILPFSSEVVILALYAAGLNPVALIVYGSIGNILGSMINYGIGRLGKLEWIEKYLHVSTKNVHKTEKFMEGKGAWIGGLLSSIPFIGDVITIVLGYTHANILVSFISIAISKTGRYILLIYSAGIFK</sequence>
<dbReference type="PANTHER" id="PTHR42709:SF4">
    <property type="entry name" value="INNER MEMBRANE PROTEIN YQAA"/>
    <property type="match status" value="1"/>
</dbReference>
<dbReference type="Pfam" id="PF09335">
    <property type="entry name" value="VTT_dom"/>
    <property type="match status" value="1"/>
</dbReference>
<name>A0A096D799_9BACT</name>
<comment type="caution">
    <text evidence="3">The sequence shown here is derived from an EMBL/GenBank/DDBJ whole genome shotgun (WGS) entry which is preliminary data.</text>
</comment>
<dbReference type="AlphaFoldDB" id="A0A096D799"/>
<keyword evidence="4" id="KW-1185">Reference proteome</keyword>
<dbReference type="Proteomes" id="UP000029614">
    <property type="component" value="Unassembled WGS sequence"/>
</dbReference>
<organism evidence="3 4">
    <name type="scientific">Prevotella amnii DNF00058</name>
    <dbReference type="NCBI Taxonomy" id="1401066"/>
    <lineage>
        <taxon>Bacteria</taxon>
        <taxon>Pseudomonadati</taxon>
        <taxon>Bacteroidota</taxon>
        <taxon>Bacteroidia</taxon>
        <taxon>Bacteroidales</taxon>
        <taxon>Prevotellaceae</taxon>
        <taxon>Prevotella</taxon>
    </lineage>
</organism>
<dbReference type="OrthoDB" id="9814483at2"/>
<keyword evidence="1" id="KW-0812">Transmembrane</keyword>
<evidence type="ECO:0000313" key="3">
    <source>
        <dbReference type="EMBL" id="KGF53414.1"/>
    </source>
</evidence>
<evidence type="ECO:0000259" key="2">
    <source>
        <dbReference type="Pfam" id="PF09335"/>
    </source>
</evidence>
<dbReference type="EMBL" id="JRNU01000001">
    <property type="protein sequence ID" value="KGF53414.1"/>
    <property type="molecule type" value="Genomic_DNA"/>
</dbReference>
<reference evidence="3 4" key="1">
    <citation type="submission" date="2014-07" db="EMBL/GenBank/DDBJ databases">
        <authorList>
            <person name="McCorrison J."/>
            <person name="Sanka R."/>
            <person name="Torralba M."/>
            <person name="Gillis M."/>
            <person name="Haft D.H."/>
            <person name="Methe B."/>
            <person name="Sutton G."/>
            <person name="Nelson K.E."/>
        </authorList>
    </citation>
    <scope>NUCLEOTIDE SEQUENCE [LARGE SCALE GENOMIC DNA]</scope>
    <source>
        <strain evidence="3 4">DNF00058</strain>
    </source>
</reference>
<evidence type="ECO:0000313" key="4">
    <source>
        <dbReference type="Proteomes" id="UP000029614"/>
    </source>
</evidence>
<feature type="domain" description="VTT" evidence="2">
    <location>
        <begin position="34"/>
        <end position="146"/>
    </location>
</feature>
<evidence type="ECO:0000256" key="1">
    <source>
        <dbReference type="SAM" id="Phobius"/>
    </source>
</evidence>
<feature type="transmembrane region" description="Helical" evidence="1">
    <location>
        <begin position="126"/>
        <end position="150"/>
    </location>
</feature>
<keyword evidence="1" id="KW-0472">Membrane</keyword>